<keyword evidence="1 3" id="KW-0238">DNA-binding</keyword>
<reference evidence="3 4" key="1">
    <citation type="submission" date="2019-05" db="EMBL/GenBank/DDBJ databases">
        <authorList>
            <consortium name="Pathogen Informatics"/>
        </authorList>
    </citation>
    <scope>NUCLEOTIDE SEQUENCE [LARGE SCALE GENOMIC DNA]</scope>
    <source>
        <strain evidence="3 4">NCTC12971</strain>
    </source>
</reference>
<dbReference type="SUPFAM" id="SSF46894">
    <property type="entry name" value="C-terminal effector domain of the bipartite response regulators"/>
    <property type="match status" value="1"/>
</dbReference>
<dbReference type="AlphaFoldDB" id="A0A4V6JIK8"/>
<dbReference type="SMART" id="SM00421">
    <property type="entry name" value="HTH_LUXR"/>
    <property type="match status" value="1"/>
</dbReference>
<dbReference type="InterPro" id="IPR036388">
    <property type="entry name" value="WH-like_DNA-bd_sf"/>
</dbReference>
<feature type="domain" description="HTH luxR-type" evidence="2">
    <location>
        <begin position="109"/>
        <end position="166"/>
    </location>
</feature>
<gene>
    <name evidence="3" type="ORF">NCTC12971_04893</name>
</gene>
<dbReference type="GO" id="GO:0006355">
    <property type="term" value="P:regulation of DNA-templated transcription"/>
    <property type="evidence" value="ECO:0007669"/>
    <property type="project" value="InterPro"/>
</dbReference>
<dbReference type="Pfam" id="PF00196">
    <property type="entry name" value="GerE"/>
    <property type="match status" value="1"/>
</dbReference>
<dbReference type="Proteomes" id="UP000307968">
    <property type="component" value="Chromosome"/>
</dbReference>
<dbReference type="EMBL" id="LR590463">
    <property type="protein sequence ID" value="VTP67013.1"/>
    <property type="molecule type" value="Genomic_DNA"/>
</dbReference>
<accession>A0A4V6JIK8</accession>
<sequence length="170" mass="20221">MIRRRPDVNREIVLFYLSRNMTHSPQQLRIISSFFNVYPDVKGAALVDNNRAVAGRLYRQLPLSVIYQGEPLSDMVRMINRVLQHRKVISERLCSYEEEVRDFLWEERVRLLTLQEKNVMIDVLQGLPLCRIARNHNIKMKTAASHKYNAFRKLGVLRKIDLLQLRIEWF</sequence>
<dbReference type="InterPro" id="IPR016032">
    <property type="entry name" value="Sig_transdc_resp-reg_C-effctor"/>
</dbReference>
<name>A0A4V6JIK8_SERRU</name>
<proteinExistence type="predicted"/>
<evidence type="ECO:0000259" key="2">
    <source>
        <dbReference type="SMART" id="SM00421"/>
    </source>
</evidence>
<evidence type="ECO:0000313" key="4">
    <source>
        <dbReference type="Proteomes" id="UP000307968"/>
    </source>
</evidence>
<organism evidence="3 4">
    <name type="scientific">Serratia rubidaea</name>
    <name type="common">Serratia marinorubra</name>
    <dbReference type="NCBI Taxonomy" id="61652"/>
    <lineage>
        <taxon>Bacteria</taxon>
        <taxon>Pseudomonadati</taxon>
        <taxon>Pseudomonadota</taxon>
        <taxon>Gammaproteobacteria</taxon>
        <taxon>Enterobacterales</taxon>
        <taxon>Yersiniaceae</taxon>
        <taxon>Serratia</taxon>
    </lineage>
</organism>
<dbReference type="Gene3D" id="1.10.10.10">
    <property type="entry name" value="Winged helix-like DNA-binding domain superfamily/Winged helix DNA-binding domain"/>
    <property type="match status" value="1"/>
</dbReference>
<protein>
    <submittedName>
        <fullName evidence="3">DNA-binding transcriptional activator BglJ</fullName>
    </submittedName>
</protein>
<evidence type="ECO:0000313" key="3">
    <source>
        <dbReference type="EMBL" id="VTP67013.1"/>
    </source>
</evidence>
<dbReference type="GO" id="GO:0003677">
    <property type="term" value="F:DNA binding"/>
    <property type="evidence" value="ECO:0007669"/>
    <property type="project" value="UniProtKB-KW"/>
</dbReference>
<evidence type="ECO:0000256" key="1">
    <source>
        <dbReference type="ARBA" id="ARBA00023125"/>
    </source>
</evidence>
<dbReference type="InterPro" id="IPR000792">
    <property type="entry name" value="Tscrpt_reg_LuxR_C"/>
</dbReference>